<feature type="chain" id="PRO_5036328643" evidence="7">
    <location>
        <begin position="24"/>
        <end position="384"/>
    </location>
</feature>
<dbReference type="Pfam" id="PF00089">
    <property type="entry name" value="Trypsin"/>
    <property type="match status" value="1"/>
</dbReference>
<evidence type="ECO:0000259" key="8">
    <source>
        <dbReference type="PROSITE" id="PS50240"/>
    </source>
</evidence>
<dbReference type="PANTHER" id="PTHR24260:SF147">
    <property type="entry name" value="EG:BACR7A4.3 PROTEIN-RELATED"/>
    <property type="match status" value="1"/>
</dbReference>
<dbReference type="VEuPathDB" id="VectorBase:CSON010664"/>
<dbReference type="SMART" id="SM00680">
    <property type="entry name" value="CLIP"/>
    <property type="match status" value="1"/>
</dbReference>
<comment type="similarity">
    <text evidence="6">Belongs to the peptidase S1 family. CLIP subfamily.</text>
</comment>
<dbReference type="EMBL" id="UFQT01000439">
    <property type="protein sequence ID" value="SSX24326.1"/>
    <property type="molecule type" value="Genomic_DNA"/>
</dbReference>
<dbReference type="PANTHER" id="PTHR24260">
    <property type="match status" value="1"/>
</dbReference>
<dbReference type="OMA" id="TQICTIN"/>
<dbReference type="InterPro" id="IPR051333">
    <property type="entry name" value="CLIP_Serine_Protease"/>
</dbReference>
<sequence length="384" mass="43405">MTNRSILKILILLICGWIKLGYCQDIGSKCTLSNTQPGECRRIESCISVYNDREKHKKPPKLCGFEGSKPIVCCPDSDISPVVNKVAEVQATSTLKPIPSRNEFNDNKRDHCERFSAFVYENISIPGEVNVIRENRCSLKKNEKVVTRKQTESKEFPHMVLIGSDSNKEVRYFCAGALISEQYVLTSAHCILNTGAKYVKVTGTSKGEYFTIIHTIPHPQYTNQSFYHDIGLVKLNRPVTLTPYTRPACLPYTTNKVNISEPLSNFIYSTWEIGSDTNIKFIKVNLSKMEKKECDTYYNDIQQLSNGIDAVTQICTINRSDSNVTECQVNLGGPIKIYHPKNYCSYLVLGISSFSKSCGFAESPLVFTDVRSYITWIEQTVFLQ</sequence>
<feature type="domain" description="Clip" evidence="9">
    <location>
        <begin position="29"/>
        <end position="74"/>
    </location>
</feature>
<evidence type="ECO:0000259" key="9">
    <source>
        <dbReference type="PROSITE" id="PS51888"/>
    </source>
</evidence>
<evidence type="ECO:0000256" key="4">
    <source>
        <dbReference type="ARBA" id="ARBA00022825"/>
    </source>
</evidence>
<dbReference type="Gene3D" id="2.40.10.10">
    <property type="entry name" value="Trypsin-like serine proteases"/>
    <property type="match status" value="1"/>
</dbReference>
<feature type="signal peptide" evidence="7">
    <location>
        <begin position="1"/>
        <end position="23"/>
    </location>
</feature>
<keyword evidence="5" id="KW-1015">Disulfide bond</keyword>
<feature type="domain" description="Peptidase S1" evidence="8">
    <location>
        <begin position="145"/>
        <end position="382"/>
    </location>
</feature>
<dbReference type="PROSITE" id="PS50240">
    <property type="entry name" value="TRYPSIN_DOM"/>
    <property type="match status" value="1"/>
</dbReference>
<keyword evidence="3" id="KW-0378">Hydrolase</keyword>
<evidence type="ECO:0000313" key="10">
    <source>
        <dbReference type="EMBL" id="SSX03961.1"/>
    </source>
</evidence>
<organism evidence="11">
    <name type="scientific">Culicoides sonorensis</name>
    <name type="common">Biting midge</name>
    <dbReference type="NCBI Taxonomy" id="179676"/>
    <lineage>
        <taxon>Eukaryota</taxon>
        <taxon>Metazoa</taxon>
        <taxon>Ecdysozoa</taxon>
        <taxon>Arthropoda</taxon>
        <taxon>Hexapoda</taxon>
        <taxon>Insecta</taxon>
        <taxon>Pterygota</taxon>
        <taxon>Neoptera</taxon>
        <taxon>Endopterygota</taxon>
        <taxon>Diptera</taxon>
        <taxon>Nematocera</taxon>
        <taxon>Chironomoidea</taxon>
        <taxon>Ceratopogonidae</taxon>
        <taxon>Ceratopogoninae</taxon>
        <taxon>Culicoides</taxon>
        <taxon>Monoculicoides</taxon>
    </lineage>
</organism>
<dbReference type="InterPro" id="IPR038565">
    <property type="entry name" value="CLIP_sf"/>
</dbReference>
<proteinExistence type="inferred from homology"/>
<dbReference type="InterPro" id="IPR009003">
    <property type="entry name" value="Peptidase_S1_PA"/>
</dbReference>
<evidence type="ECO:0000313" key="11">
    <source>
        <dbReference type="EMBL" id="SSX24326.1"/>
    </source>
</evidence>
<dbReference type="GO" id="GO:0004252">
    <property type="term" value="F:serine-type endopeptidase activity"/>
    <property type="evidence" value="ECO:0007669"/>
    <property type="project" value="InterPro"/>
</dbReference>
<protein>
    <submittedName>
        <fullName evidence="11">CSON010664 protein</fullName>
    </submittedName>
</protein>
<dbReference type="PRINTS" id="PR00722">
    <property type="entry name" value="CHYMOTRYPSIN"/>
</dbReference>
<dbReference type="GO" id="GO:0006508">
    <property type="term" value="P:proteolysis"/>
    <property type="evidence" value="ECO:0007669"/>
    <property type="project" value="UniProtKB-KW"/>
</dbReference>
<dbReference type="InterPro" id="IPR022700">
    <property type="entry name" value="CLIP"/>
</dbReference>
<gene>
    <name evidence="11" type="primary">CSON010664</name>
</gene>
<dbReference type="EMBL" id="UFQS01000439">
    <property type="protein sequence ID" value="SSX03961.1"/>
    <property type="molecule type" value="Genomic_DNA"/>
</dbReference>
<dbReference type="Gene3D" id="3.30.1640.30">
    <property type="match status" value="1"/>
</dbReference>
<dbReference type="SUPFAM" id="SSF50494">
    <property type="entry name" value="Trypsin-like serine proteases"/>
    <property type="match status" value="1"/>
</dbReference>
<dbReference type="InterPro" id="IPR001314">
    <property type="entry name" value="Peptidase_S1A"/>
</dbReference>
<reference evidence="11" key="2">
    <citation type="submission" date="2018-07" db="EMBL/GenBank/DDBJ databases">
        <authorList>
            <person name="Quirk P.G."/>
            <person name="Krulwich T.A."/>
        </authorList>
    </citation>
    <scope>NUCLEOTIDE SEQUENCE</scope>
</reference>
<keyword evidence="1" id="KW-0645">Protease</keyword>
<keyword evidence="2 7" id="KW-0732">Signal</keyword>
<evidence type="ECO:0000256" key="1">
    <source>
        <dbReference type="ARBA" id="ARBA00022670"/>
    </source>
</evidence>
<dbReference type="InterPro" id="IPR001254">
    <property type="entry name" value="Trypsin_dom"/>
</dbReference>
<evidence type="ECO:0000256" key="5">
    <source>
        <dbReference type="ARBA" id="ARBA00023157"/>
    </source>
</evidence>
<evidence type="ECO:0000256" key="3">
    <source>
        <dbReference type="ARBA" id="ARBA00022801"/>
    </source>
</evidence>
<dbReference type="AlphaFoldDB" id="A0A336M1Z0"/>
<evidence type="ECO:0000256" key="2">
    <source>
        <dbReference type="ARBA" id="ARBA00022729"/>
    </source>
</evidence>
<dbReference type="PROSITE" id="PS51888">
    <property type="entry name" value="CLIP"/>
    <property type="match status" value="1"/>
</dbReference>
<evidence type="ECO:0000256" key="7">
    <source>
        <dbReference type="SAM" id="SignalP"/>
    </source>
</evidence>
<dbReference type="CDD" id="cd00190">
    <property type="entry name" value="Tryp_SPc"/>
    <property type="match status" value="1"/>
</dbReference>
<dbReference type="SMART" id="SM00020">
    <property type="entry name" value="Tryp_SPc"/>
    <property type="match status" value="1"/>
</dbReference>
<evidence type="ECO:0000256" key="6">
    <source>
        <dbReference type="ARBA" id="ARBA00024195"/>
    </source>
</evidence>
<dbReference type="InterPro" id="IPR043504">
    <property type="entry name" value="Peptidase_S1_PA_chymotrypsin"/>
</dbReference>
<keyword evidence="4" id="KW-0720">Serine protease</keyword>
<accession>A0A336M1Z0</accession>
<reference evidence="10" key="1">
    <citation type="submission" date="2018-04" db="EMBL/GenBank/DDBJ databases">
        <authorList>
            <person name="Go L.Y."/>
            <person name="Mitchell J.A."/>
        </authorList>
    </citation>
    <scope>NUCLEOTIDE SEQUENCE</scope>
    <source>
        <tissue evidence="10">Whole organism</tissue>
    </source>
</reference>
<name>A0A336M1Z0_CULSO</name>